<evidence type="ECO:0000313" key="2">
    <source>
        <dbReference type="EMBL" id="QPC81413.1"/>
    </source>
</evidence>
<dbReference type="Pfam" id="PF01575">
    <property type="entry name" value="MaoC_dehydratas"/>
    <property type="match status" value="1"/>
</dbReference>
<dbReference type="Gene3D" id="3.10.129.10">
    <property type="entry name" value="Hotdog Thioesterase"/>
    <property type="match status" value="1"/>
</dbReference>
<feature type="domain" description="MaoC-like" evidence="1">
    <location>
        <begin position="21"/>
        <end position="128"/>
    </location>
</feature>
<keyword evidence="3" id="KW-1185">Reference proteome</keyword>
<accession>A0A7S8E6X0</accession>
<dbReference type="AlphaFoldDB" id="A0A7S8E6X0"/>
<dbReference type="InterPro" id="IPR052342">
    <property type="entry name" value="MCH/BMMD"/>
</dbReference>
<reference evidence="2 3" key="1">
    <citation type="submission" date="2020-02" db="EMBL/GenBank/DDBJ databases">
        <authorList>
            <person name="Zheng R.K."/>
            <person name="Sun C.M."/>
        </authorList>
    </citation>
    <scope>NUCLEOTIDE SEQUENCE [LARGE SCALE GENOMIC DNA]</scope>
    <source>
        <strain evidence="3">rifampicinis</strain>
    </source>
</reference>
<proteinExistence type="predicted"/>
<dbReference type="PANTHER" id="PTHR43664">
    <property type="entry name" value="MONOAMINE OXIDASE-RELATED"/>
    <property type="match status" value="1"/>
</dbReference>
<dbReference type="InterPro" id="IPR002539">
    <property type="entry name" value="MaoC-like_dom"/>
</dbReference>
<dbReference type="SUPFAM" id="SSF54637">
    <property type="entry name" value="Thioesterase/thiol ester dehydrase-isomerase"/>
    <property type="match status" value="1"/>
</dbReference>
<sequence length="160" mass="17525">MAAELQPPRGLYFEEFEVGSQMMTRGRTITEADIVQFAALTGDFNPMHTDAEYCKTSFMGQRVAHGMLTISYAVGQAYQLGILERTVLGFRGLEMKFSVPVYIGDTIHAEIVVSDKKEARRLGGGVVTLDMKIVNQDGKTVQKGNLTLLMASAPQEEASS</sequence>
<dbReference type="KEGG" id="pmet:G4Y79_17150"/>
<evidence type="ECO:0000259" key="1">
    <source>
        <dbReference type="Pfam" id="PF01575"/>
    </source>
</evidence>
<gene>
    <name evidence="2" type="ORF">G4Y79_17150</name>
</gene>
<dbReference type="EMBL" id="CP062983">
    <property type="protein sequence ID" value="QPC81413.1"/>
    <property type="molecule type" value="Genomic_DNA"/>
</dbReference>
<organism evidence="2 3">
    <name type="scientific">Phototrophicus methaneseepsis</name>
    <dbReference type="NCBI Taxonomy" id="2710758"/>
    <lineage>
        <taxon>Bacteria</taxon>
        <taxon>Bacillati</taxon>
        <taxon>Chloroflexota</taxon>
        <taxon>Candidatus Thermofontia</taxon>
        <taxon>Phototrophicales</taxon>
        <taxon>Phototrophicaceae</taxon>
        <taxon>Phototrophicus</taxon>
    </lineage>
</organism>
<protein>
    <submittedName>
        <fullName evidence="2">MaoC family dehydratase N-terminal domain-containing protein</fullName>
    </submittedName>
</protein>
<dbReference type="Proteomes" id="UP000594468">
    <property type="component" value="Chromosome"/>
</dbReference>
<dbReference type="PANTHER" id="PTHR43664:SF1">
    <property type="entry name" value="BETA-METHYLMALYL-COA DEHYDRATASE"/>
    <property type="match status" value="1"/>
</dbReference>
<evidence type="ECO:0000313" key="3">
    <source>
        <dbReference type="Proteomes" id="UP000594468"/>
    </source>
</evidence>
<dbReference type="RefSeq" id="WP_195169486.1">
    <property type="nucleotide sequence ID" value="NZ_CP062983.1"/>
</dbReference>
<dbReference type="InterPro" id="IPR029069">
    <property type="entry name" value="HotDog_dom_sf"/>
</dbReference>
<name>A0A7S8E6X0_9CHLR</name>